<accession>A0A4U1BK05</accession>
<name>A0A4U1BK05_9GAMM</name>
<dbReference type="SUPFAM" id="SSF50249">
    <property type="entry name" value="Nucleic acid-binding proteins"/>
    <property type="match status" value="4"/>
</dbReference>
<dbReference type="Pfam" id="PF17876">
    <property type="entry name" value="CSD2"/>
    <property type="match status" value="1"/>
</dbReference>
<dbReference type="InterPro" id="IPR040476">
    <property type="entry name" value="CSD2"/>
</dbReference>
<dbReference type="PANTHER" id="PTHR23355">
    <property type="entry name" value="RIBONUCLEASE"/>
    <property type="match status" value="1"/>
</dbReference>
<dbReference type="Pfam" id="PF00773">
    <property type="entry name" value="RNB"/>
    <property type="match status" value="1"/>
</dbReference>
<dbReference type="InterPro" id="IPR013223">
    <property type="entry name" value="RNase_B_OB_dom"/>
</dbReference>
<evidence type="ECO:0000256" key="3">
    <source>
        <dbReference type="ARBA" id="ARBA00009925"/>
    </source>
</evidence>
<dbReference type="Pfam" id="PF08206">
    <property type="entry name" value="OB_RNB"/>
    <property type="match status" value="1"/>
</dbReference>
<dbReference type="AlphaFoldDB" id="A0A4U1BK05"/>
<dbReference type="OrthoDB" id="9764149at2"/>
<reference evidence="11 12" key="1">
    <citation type="submission" date="2019-04" db="EMBL/GenBank/DDBJ databases">
        <authorList>
            <person name="Hwang J.C."/>
        </authorList>
    </citation>
    <scope>NUCLEOTIDE SEQUENCE [LARGE SCALE GENOMIC DNA]</scope>
    <source>
        <strain evidence="11 12">IMCC35002</strain>
    </source>
</reference>
<feature type="domain" description="S1 motif" evidence="10">
    <location>
        <begin position="560"/>
        <end position="642"/>
    </location>
</feature>
<keyword evidence="5 9" id="KW-0540">Nuclease</keyword>
<dbReference type="SMART" id="SM00955">
    <property type="entry name" value="RNB"/>
    <property type="match status" value="1"/>
</dbReference>
<dbReference type="GO" id="GO:0005829">
    <property type="term" value="C:cytosol"/>
    <property type="evidence" value="ECO:0007669"/>
    <property type="project" value="UniProtKB-ARBA"/>
</dbReference>
<dbReference type="SMART" id="SM00316">
    <property type="entry name" value="S1"/>
    <property type="match status" value="1"/>
</dbReference>
<dbReference type="EC" id="3.1.13.1" evidence="9"/>
<dbReference type="NCBIfam" id="NF003455">
    <property type="entry name" value="PRK05054.1"/>
    <property type="match status" value="1"/>
</dbReference>
<dbReference type="InterPro" id="IPR022966">
    <property type="entry name" value="RNase_II/R_CS"/>
</dbReference>
<sequence>MFQDNPLLQQLKAQIRETLPTVEGTIKATDRGFGFLETDKGDSHFIVPAQMKKVVHGDRVSALIRTENDKTQAEPETLIEPGLDRFIARVKFVKDRLNVVPDHPMMRDALRAKGEGVKGSDLNEGDYVVAKLLKHPLREGENQFQVAITQFVAAADDPHVPWWVILAKHDLAKTEPEDPSGWQLQDQDQRQDLTDKPFVTIDAESTKDMDDALYVETLESGWRLWVAIADPTAYVAEGDEVDQEAYKRGFTQYLPGFNVPMLPRQLADELCSLHQGEQRPAVVAAIEVSAEGEAGSAEFCLATVCSKAKLAYDKVSNLLEGQGDWQPESQQIAEQIQQLHQLAQARIQWRQTHALVFPDRPDYRFEVDDAGNVLEIHVDHRRIANRMVEESMILANSAAADLLAQKLGFGVFNTHAGLDAERVDNAVQMLAENALVLDGENLKTLEGYCELRRHLDAQETPYLDIRLRRMQAFSEMATTPGPHFGMGLTGYATWTSPIRKYGDMVNHRLIKGAITGKDVSRPTAETIEHLSAMRKLHRACERDVGDWLYARYLSKLVKQSPTFTGEIQDLNRGGMRLRLQDNGASVFLPAPLLSKDKTKLTMAGDVGRAQYDGEQVFQLGDRIEVVLDEVRVANRSIVVKPKHPLGE</sequence>
<dbReference type="InterPro" id="IPR011129">
    <property type="entry name" value="CSD"/>
</dbReference>
<dbReference type="GO" id="GO:0006402">
    <property type="term" value="P:mRNA catabolic process"/>
    <property type="evidence" value="ECO:0007669"/>
    <property type="project" value="UniProtKB-UniRule"/>
</dbReference>
<dbReference type="InterPro" id="IPR012340">
    <property type="entry name" value="NA-bd_OB-fold"/>
</dbReference>
<gene>
    <name evidence="9" type="primary">rnb</name>
    <name evidence="11" type="ORF">FCL42_18110</name>
</gene>
<comment type="caution">
    <text evidence="11">The sequence shown here is derived from an EMBL/GenBank/DDBJ whole genome shotgun (WGS) entry which is preliminary data.</text>
</comment>
<dbReference type="PROSITE" id="PS01175">
    <property type="entry name" value="RIBONUCLEASE_II"/>
    <property type="match status" value="1"/>
</dbReference>
<dbReference type="InterPro" id="IPR004476">
    <property type="entry name" value="RNase_II/RNase_R"/>
</dbReference>
<evidence type="ECO:0000256" key="6">
    <source>
        <dbReference type="ARBA" id="ARBA00022801"/>
    </source>
</evidence>
<keyword evidence="12" id="KW-1185">Reference proteome</keyword>
<dbReference type="RefSeq" id="WP_136864844.1">
    <property type="nucleotide sequence ID" value="NZ_SWCJ01000019.1"/>
</dbReference>
<evidence type="ECO:0000256" key="4">
    <source>
        <dbReference type="ARBA" id="ARBA00022490"/>
    </source>
</evidence>
<dbReference type="GO" id="GO:0008859">
    <property type="term" value="F:exoribonuclease II activity"/>
    <property type="evidence" value="ECO:0007669"/>
    <property type="project" value="UniProtKB-UniRule"/>
</dbReference>
<dbReference type="InterPro" id="IPR001900">
    <property type="entry name" value="RNase_II/R"/>
</dbReference>
<dbReference type="SMART" id="SM00357">
    <property type="entry name" value="CSP"/>
    <property type="match status" value="1"/>
</dbReference>
<dbReference type="Gene3D" id="2.40.50.140">
    <property type="entry name" value="Nucleic acid-binding proteins"/>
    <property type="match status" value="2"/>
</dbReference>
<keyword evidence="4 9" id="KW-0963">Cytoplasm</keyword>
<evidence type="ECO:0000259" key="10">
    <source>
        <dbReference type="PROSITE" id="PS50126"/>
    </source>
</evidence>
<keyword evidence="8 9" id="KW-0694">RNA-binding</keyword>
<evidence type="ECO:0000256" key="1">
    <source>
        <dbReference type="ARBA" id="ARBA00001849"/>
    </source>
</evidence>
<dbReference type="EMBL" id="SWCJ01000019">
    <property type="protein sequence ID" value="TKB50911.1"/>
    <property type="molecule type" value="Genomic_DNA"/>
</dbReference>
<protein>
    <recommendedName>
        <fullName evidence="9">Exoribonuclease 2</fullName>
        <ecNumber evidence="9">3.1.13.1</ecNumber>
    </recommendedName>
    <alternativeName>
        <fullName evidence="9">Exoribonuclease II</fullName>
        <shortName evidence="9">RNase II</shortName>
        <shortName evidence="9">Ribonuclease II</shortName>
    </alternativeName>
</protein>
<keyword evidence="7 9" id="KW-0269">Exonuclease</keyword>
<dbReference type="Proteomes" id="UP000305675">
    <property type="component" value="Unassembled WGS sequence"/>
</dbReference>
<evidence type="ECO:0000256" key="2">
    <source>
        <dbReference type="ARBA" id="ARBA00004496"/>
    </source>
</evidence>
<dbReference type="PROSITE" id="PS50126">
    <property type="entry name" value="S1"/>
    <property type="match status" value="1"/>
</dbReference>
<proteinExistence type="inferred from homology"/>
<dbReference type="Pfam" id="PF00575">
    <property type="entry name" value="S1"/>
    <property type="match status" value="1"/>
</dbReference>
<organism evidence="11 12">
    <name type="scientific">Ferrimonas aestuarii</name>
    <dbReference type="NCBI Taxonomy" id="2569539"/>
    <lineage>
        <taxon>Bacteria</taxon>
        <taxon>Pseudomonadati</taxon>
        <taxon>Pseudomonadota</taxon>
        <taxon>Gammaproteobacteria</taxon>
        <taxon>Alteromonadales</taxon>
        <taxon>Ferrimonadaceae</taxon>
        <taxon>Ferrimonas</taxon>
    </lineage>
</organism>
<evidence type="ECO:0000256" key="5">
    <source>
        <dbReference type="ARBA" id="ARBA00022722"/>
    </source>
</evidence>
<evidence type="ECO:0000313" key="12">
    <source>
        <dbReference type="Proteomes" id="UP000305675"/>
    </source>
</evidence>
<evidence type="ECO:0000313" key="11">
    <source>
        <dbReference type="EMBL" id="TKB50911.1"/>
    </source>
</evidence>
<comment type="function">
    <text evidence="9">Involved in mRNA degradation. Hydrolyzes single-stranded polyribonucleotides processively in the 3' to 5' direction.</text>
</comment>
<comment type="catalytic activity">
    <reaction evidence="1 9">
        <text>Exonucleolytic cleavage in the 3'- to 5'-direction to yield nucleoside 5'-phosphates.</text>
        <dbReference type="EC" id="3.1.13.1"/>
    </reaction>
</comment>
<dbReference type="NCBIfam" id="TIGR02062">
    <property type="entry name" value="RNase_B"/>
    <property type="match status" value="1"/>
</dbReference>
<dbReference type="PANTHER" id="PTHR23355:SF37">
    <property type="entry name" value="EXORIBONUCLEASE 2"/>
    <property type="match status" value="1"/>
</dbReference>
<dbReference type="InterPro" id="IPR011804">
    <property type="entry name" value="RNase_II"/>
</dbReference>
<evidence type="ECO:0000256" key="7">
    <source>
        <dbReference type="ARBA" id="ARBA00022839"/>
    </source>
</evidence>
<evidence type="ECO:0000256" key="8">
    <source>
        <dbReference type="ARBA" id="ARBA00022884"/>
    </source>
</evidence>
<dbReference type="InterPro" id="IPR050180">
    <property type="entry name" value="RNR_Ribonuclease"/>
</dbReference>
<keyword evidence="6 9" id="KW-0378">Hydrolase</keyword>
<dbReference type="GO" id="GO:0003723">
    <property type="term" value="F:RNA binding"/>
    <property type="evidence" value="ECO:0007669"/>
    <property type="project" value="UniProtKB-KW"/>
</dbReference>
<dbReference type="HAMAP" id="MF_01036">
    <property type="entry name" value="RNase_II"/>
    <property type="match status" value="1"/>
</dbReference>
<dbReference type="Gene3D" id="2.40.50.640">
    <property type="match status" value="1"/>
</dbReference>
<dbReference type="NCBIfam" id="TIGR00358">
    <property type="entry name" value="3_prime_RNase"/>
    <property type="match status" value="1"/>
</dbReference>
<comment type="subcellular location">
    <subcellularLocation>
        <location evidence="2 9">Cytoplasm</location>
    </subcellularLocation>
</comment>
<comment type="similarity">
    <text evidence="3 9">Belongs to the RNR ribonuclease family. RNase II subfamily.</text>
</comment>
<evidence type="ECO:0000256" key="9">
    <source>
        <dbReference type="HAMAP-Rule" id="MF_01036"/>
    </source>
</evidence>
<dbReference type="InterPro" id="IPR003029">
    <property type="entry name" value="S1_domain"/>
</dbReference>